<comment type="caution">
    <text evidence="3">The sequence shown here is derived from an EMBL/GenBank/DDBJ whole genome shotgun (WGS) entry which is preliminary data.</text>
</comment>
<protein>
    <recommendedName>
        <fullName evidence="2">VTT domain-containing protein</fullName>
    </recommendedName>
</protein>
<evidence type="ECO:0000313" key="4">
    <source>
        <dbReference type="Proteomes" id="UP000632498"/>
    </source>
</evidence>
<sequence>MLQRTYDWMMGLAAHKHALFFLAILSFAESSFFPLPPDILLLPMVLAARDKAWKIAFICTISSVLGGIAGYGIGYGFFETIGKAVLEFYNAVEKFESVKELYNEHGVLIVFSAGFSPIPYKLFTIASGVTQMDILPFTLASLVGRGLRFFIIAALLWKFGSPIRLFIEKHLGKLTLLFVILLVGGFALIKLWH</sequence>
<keyword evidence="1" id="KW-0812">Transmembrane</keyword>
<keyword evidence="1" id="KW-1133">Transmembrane helix</keyword>
<feature type="transmembrane region" description="Helical" evidence="1">
    <location>
        <begin position="54"/>
        <end position="78"/>
    </location>
</feature>
<dbReference type="GO" id="GO:0005886">
    <property type="term" value="C:plasma membrane"/>
    <property type="evidence" value="ECO:0007669"/>
    <property type="project" value="TreeGrafter"/>
</dbReference>
<dbReference type="PANTHER" id="PTHR42709">
    <property type="entry name" value="ALKALINE PHOSPHATASE LIKE PROTEIN"/>
    <property type="match status" value="1"/>
</dbReference>
<dbReference type="PANTHER" id="PTHR42709:SF11">
    <property type="entry name" value="DEDA FAMILY PROTEIN"/>
    <property type="match status" value="1"/>
</dbReference>
<dbReference type="Proteomes" id="UP000632498">
    <property type="component" value="Unassembled WGS sequence"/>
</dbReference>
<dbReference type="InterPro" id="IPR032816">
    <property type="entry name" value="VTT_dom"/>
</dbReference>
<dbReference type="InterPro" id="IPR051311">
    <property type="entry name" value="DedA_domain"/>
</dbReference>
<dbReference type="Pfam" id="PF09335">
    <property type="entry name" value="VTT_dom"/>
    <property type="match status" value="1"/>
</dbReference>
<proteinExistence type="predicted"/>
<keyword evidence="1" id="KW-0472">Membrane</keyword>
<keyword evidence="4" id="KW-1185">Reference proteome</keyword>
<dbReference type="EMBL" id="BMHV01000007">
    <property type="protein sequence ID" value="GGF60856.1"/>
    <property type="molecule type" value="Genomic_DNA"/>
</dbReference>
<name>A0A917F9Z8_9PROT</name>
<feature type="domain" description="VTT" evidence="2">
    <location>
        <begin position="36"/>
        <end position="155"/>
    </location>
</feature>
<accession>A0A917F9Z8</accession>
<evidence type="ECO:0000259" key="2">
    <source>
        <dbReference type="Pfam" id="PF09335"/>
    </source>
</evidence>
<feature type="transmembrane region" description="Helical" evidence="1">
    <location>
        <begin position="107"/>
        <end position="128"/>
    </location>
</feature>
<reference evidence="3" key="2">
    <citation type="submission" date="2020-09" db="EMBL/GenBank/DDBJ databases">
        <authorList>
            <person name="Sun Q."/>
            <person name="Zhou Y."/>
        </authorList>
    </citation>
    <scope>NUCLEOTIDE SEQUENCE</scope>
    <source>
        <strain evidence="3">CGMCC 1.15254</strain>
    </source>
</reference>
<organism evidence="3 4">
    <name type="scientific">Terasakiella brassicae</name>
    <dbReference type="NCBI Taxonomy" id="1634917"/>
    <lineage>
        <taxon>Bacteria</taxon>
        <taxon>Pseudomonadati</taxon>
        <taxon>Pseudomonadota</taxon>
        <taxon>Alphaproteobacteria</taxon>
        <taxon>Rhodospirillales</taxon>
        <taxon>Terasakiellaceae</taxon>
        <taxon>Terasakiella</taxon>
    </lineage>
</organism>
<evidence type="ECO:0000313" key="3">
    <source>
        <dbReference type="EMBL" id="GGF60856.1"/>
    </source>
</evidence>
<dbReference type="RefSeq" id="WP_188663034.1">
    <property type="nucleotide sequence ID" value="NZ_BMHV01000007.1"/>
</dbReference>
<feature type="transmembrane region" description="Helical" evidence="1">
    <location>
        <begin position="134"/>
        <end position="159"/>
    </location>
</feature>
<gene>
    <name evidence="3" type="ORF">GCM10011332_13300</name>
</gene>
<feature type="transmembrane region" description="Helical" evidence="1">
    <location>
        <begin position="171"/>
        <end position="192"/>
    </location>
</feature>
<evidence type="ECO:0000256" key="1">
    <source>
        <dbReference type="SAM" id="Phobius"/>
    </source>
</evidence>
<reference evidence="3" key="1">
    <citation type="journal article" date="2014" name="Int. J. Syst. Evol. Microbiol.">
        <title>Complete genome sequence of Corynebacterium casei LMG S-19264T (=DSM 44701T), isolated from a smear-ripened cheese.</title>
        <authorList>
            <consortium name="US DOE Joint Genome Institute (JGI-PGF)"/>
            <person name="Walter F."/>
            <person name="Albersmeier A."/>
            <person name="Kalinowski J."/>
            <person name="Ruckert C."/>
        </authorList>
    </citation>
    <scope>NUCLEOTIDE SEQUENCE</scope>
    <source>
        <strain evidence="3">CGMCC 1.15254</strain>
    </source>
</reference>
<dbReference type="AlphaFoldDB" id="A0A917F9Z8"/>